<proteinExistence type="predicted"/>
<evidence type="ECO:0000256" key="1">
    <source>
        <dbReference type="ARBA" id="ARBA00001933"/>
    </source>
</evidence>
<dbReference type="CDD" id="cd06815">
    <property type="entry name" value="PLPDE_III_AR_like_1"/>
    <property type="match status" value="1"/>
</dbReference>
<dbReference type="GO" id="GO:0005829">
    <property type="term" value="C:cytosol"/>
    <property type="evidence" value="ECO:0007669"/>
    <property type="project" value="TreeGrafter"/>
</dbReference>
<dbReference type="Proteomes" id="UP000601108">
    <property type="component" value="Unassembled WGS sequence"/>
</dbReference>
<evidence type="ECO:0000256" key="3">
    <source>
        <dbReference type="ARBA" id="ARBA00023235"/>
    </source>
</evidence>
<evidence type="ECO:0000313" key="5">
    <source>
        <dbReference type="EMBL" id="GGX14428.1"/>
    </source>
</evidence>
<dbReference type="SUPFAM" id="SSF51419">
    <property type="entry name" value="PLP-binding barrel"/>
    <property type="match status" value="1"/>
</dbReference>
<dbReference type="EMBL" id="BMWS01000008">
    <property type="protein sequence ID" value="GGX14428.1"/>
    <property type="molecule type" value="Genomic_DNA"/>
</dbReference>
<dbReference type="RefSeq" id="WP_035087470.1">
    <property type="nucleotide sequence ID" value="NZ_BMWS01000008.1"/>
</dbReference>
<evidence type="ECO:0000313" key="6">
    <source>
        <dbReference type="Proteomes" id="UP000601108"/>
    </source>
</evidence>
<dbReference type="AlphaFoldDB" id="A0A918N1W6"/>
<feature type="domain" description="Alanine racemase N-terminal" evidence="4">
    <location>
        <begin position="8"/>
        <end position="224"/>
    </location>
</feature>
<keyword evidence="2" id="KW-0663">Pyridoxal phosphate</keyword>
<keyword evidence="3" id="KW-0413">Isomerase</keyword>
<dbReference type="InterPro" id="IPR000821">
    <property type="entry name" value="Ala_racemase"/>
</dbReference>
<dbReference type="InterPro" id="IPR029066">
    <property type="entry name" value="PLP-binding_barrel"/>
</dbReference>
<comment type="caution">
    <text evidence="5">The sequence shown here is derived from an EMBL/GenBank/DDBJ whole genome shotgun (WGS) entry which is preliminary data.</text>
</comment>
<dbReference type="InterPro" id="IPR001608">
    <property type="entry name" value="Ala_racemase_N"/>
</dbReference>
<sequence>MGTPRLEINHEKIAHNCAFLTQVYAAKKISICAVTKGVCGNIMIAQTLVSTGVTMLADSKVSNLKKMREGGILATFLLIGTPMLSQARSIIKWADISNNSELVVIEELARHACIRGVTHKIILMVEMGDLREGIMPSRLDNMVKKVLKLKGIKLVGIGTNLACFGGIQPSKDKMELLSVIAECIEQKYHISLPYISGGNSANYGWFKSTHDIGKINHLRLGESILLGVDPVNRRPIPNLYTDVFNLVAEVTELKIKPSVPYGKKGQNAFGHILHFPDRGKISRAILGIGLQDVDVSGLKSNLDISILGVGSDHTIIDPQKTNLKIGDEVSFSLNYAALLSAMTSPYVEKINIVSYELEGIL</sequence>
<dbReference type="PANTHER" id="PTHR30511:SF3">
    <property type="entry name" value="LYSINE RACEMASE"/>
    <property type="match status" value="1"/>
</dbReference>
<accession>A0A918N1W6</accession>
<dbReference type="GO" id="GO:0008784">
    <property type="term" value="F:alanine racemase activity"/>
    <property type="evidence" value="ECO:0007669"/>
    <property type="project" value="TreeGrafter"/>
</dbReference>
<evidence type="ECO:0000256" key="2">
    <source>
        <dbReference type="ARBA" id="ARBA00022898"/>
    </source>
</evidence>
<protein>
    <submittedName>
        <fullName evidence="5">Amino-acid racemase</fullName>
    </submittedName>
</protein>
<keyword evidence="6" id="KW-1185">Reference proteome</keyword>
<gene>
    <name evidence="5" type="ORF">GCM10007384_15000</name>
</gene>
<dbReference type="Pfam" id="PF01168">
    <property type="entry name" value="Ala_racemase_N"/>
    <property type="match status" value="1"/>
</dbReference>
<name>A0A918N1W6_9FLAO</name>
<dbReference type="GO" id="GO:0030170">
    <property type="term" value="F:pyridoxal phosphate binding"/>
    <property type="evidence" value="ECO:0007669"/>
    <property type="project" value="TreeGrafter"/>
</dbReference>
<dbReference type="Gene3D" id="3.20.20.10">
    <property type="entry name" value="Alanine racemase"/>
    <property type="match status" value="1"/>
</dbReference>
<dbReference type="PANTHER" id="PTHR30511">
    <property type="entry name" value="ALANINE RACEMASE"/>
    <property type="match status" value="1"/>
</dbReference>
<evidence type="ECO:0000259" key="4">
    <source>
        <dbReference type="Pfam" id="PF01168"/>
    </source>
</evidence>
<organism evidence="5 6">
    <name type="scientific">Aquimarina muelleri</name>
    <dbReference type="NCBI Taxonomy" id="279356"/>
    <lineage>
        <taxon>Bacteria</taxon>
        <taxon>Pseudomonadati</taxon>
        <taxon>Bacteroidota</taxon>
        <taxon>Flavobacteriia</taxon>
        <taxon>Flavobacteriales</taxon>
        <taxon>Flavobacteriaceae</taxon>
        <taxon>Aquimarina</taxon>
    </lineage>
</organism>
<comment type="cofactor">
    <cofactor evidence="1">
        <name>pyridoxal 5'-phosphate</name>
        <dbReference type="ChEBI" id="CHEBI:597326"/>
    </cofactor>
</comment>
<reference evidence="5 6" key="1">
    <citation type="journal article" date="2014" name="Int. J. Syst. Evol. Microbiol.">
        <title>Complete genome sequence of Corynebacterium casei LMG S-19264T (=DSM 44701T), isolated from a smear-ripened cheese.</title>
        <authorList>
            <consortium name="US DOE Joint Genome Institute (JGI-PGF)"/>
            <person name="Walter F."/>
            <person name="Albersmeier A."/>
            <person name="Kalinowski J."/>
            <person name="Ruckert C."/>
        </authorList>
    </citation>
    <scope>NUCLEOTIDE SEQUENCE [LARGE SCALE GENOMIC DNA]</scope>
    <source>
        <strain evidence="5 6">KCTC 12285</strain>
    </source>
</reference>